<evidence type="ECO:0000313" key="3">
    <source>
        <dbReference type="Proteomes" id="UP000220251"/>
    </source>
</evidence>
<accession>A0A0H5DPG5</accession>
<proteinExistence type="predicted"/>
<dbReference type="Proteomes" id="UP000220251">
    <property type="component" value="Unassembled WGS sequence"/>
</dbReference>
<organism evidence="2 3">
    <name type="scientific">Estrella lausannensis</name>
    <dbReference type="NCBI Taxonomy" id="483423"/>
    <lineage>
        <taxon>Bacteria</taxon>
        <taxon>Pseudomonadati</taxon>
        <taxon>Chlamydiota</taxon>
        <taxon>Chlamydiia</taxon>
        <taxon>Parachlamydiales</taxon>
        <taxon>Candidatus Criblamydiaceae</taxon>
        <taxon>Estrella</taxon>
    </lineage>
</organism>
<feature type="coiled-coil region" evidence="1">
    <location>
        <begin position="435"/>
        <end position="519"/>
    </location>
</feature>
<sequence length="744" mass="82752">MAILSMGNFSPLPSDLVKLSQIVQVFTTDEPEKELRSQLFEEMAALVKSLPLADGHRKTIEDFRLKISELEPHVQNNAGLWFLASVFTISNMKTDAAQWMLGCGLWTELGLLQDPSLRVRLSNGMYDLAADEGSREVWDAFIKSVRGTSGQRGLMLLAIPFYELKKQGVAEDGLVKVAAGISQFQTSRTSKFRDVYRVKLLLNIMHFFAQSGIYSPELKRQGLEKIFFEKQEGHFEVIRHEERIVKNVTAVKGLLQLQDLSWPIADKDLDAQFRASLGELIPLEKLEGNASEKYDEIFGTCRNPGGLLTYAAGLKTLNEPAVMQCLGEFTVSVLDGTFKSKRYDTANNPHLATISTGNSDLIEKWKREITVGLESLSSEAKGQNSLDLREWITNKLITDNHLADADLSFVKKYLQAATADQRAEIFSDLVAKIKLAMKEEEKNALRAQINVQKGNNKKLTEDLSRKKKDVKTLGNSGQEAVKIRLEKLKNEVKALEQDLSDSVKSLQRLDKDLKSLTQEATEDPVLQNLNFQKACLLSLKAGKDADSPRVIKLLEDINKAMKLYENSEFAHDVKGLLELVKSEKKTTKPESALKVVLTDDPIDLLLCGTDVSGSCQRLDGGPSLNKGLLGYLVDGKNRLLAIKDGNKIVSRCMLRLLWDGEKPVIFRERLYPDSIPSEHQAALNALAKQIAQDLGVPLTSKDGENRYGKDLEALGGPAPYEYSDGSGGVQKSGVYTIKYARQVD</sequence>
<evidence type="ECO:0000256" key="1">
    <source>
        <dbReference type="SAM" id="Coils"/>
    </source>
</evidence>
<keyword evidence="1" id="KW-0175">Coiled coil</keyword>
<evidence type="ECO:0000313" key="2">
    <source>
        <dbReference type="EMBL" id="CRX37878.1"/>
    </source>
</evidence>
<reference evidence="3" key="1">
    <citation type="submission" date="2015-06" db="EMBL/GenBank/DDBJ databases">
        <authorList>
            <person name="Bertelli C."/>
        </authorList>
    </citation>
    <scope>NUCLEOTIDE SEQUENCE [LARGE SCALE GENOMIC DNA]</scope>
    <source>
        <strain evidence="3">CRIB-30</strain>
    </source>
</reference>
<protein>
    <submittedName>
        <fullName evidence="2">Uncharacterized protein</fullName>
    </submittedName>
</protein>
<dbReference type="EMBL" id="CWGJ01000008">
    <property type="protein sequence ID" value="CRX37878.1"/>
    <property type="molecule type" value="Genomic_DNA"/>
</dbReference>
<dbReference type="AlphaFoldDB" id="A0A0H5DPG5"/>
<keyword evidence="3" id="KW-1185">Reference proteome</keyword>
<name>A0A0H5DPG5_9BACT</name>
<gene>
    <name evidence="2" type="ORF">ELAC_0523</name>
</gene>